<gene>
    <name evidence="1" type="ORF">BSTOLATCC_MIC41025</name>
</gene>
<evidence type="ECO:0000313" key="1">
    <source>
        <dbReference type="EMBL" id="CAG9326325.1"/>
    </source>
</evidence>
<dbReference type="Proteomes" id="UP001162131">
    <property type="component" value="Unassembled WGS sequence"/>
</dbReference>
<proteinExistence type="predicted"/>
<keyword evidence="2" id="KW-1185">Reference proteome</keyword>
<dbReference type="AlphaFoldDB" id="A0AAU9JL15"/>
<comment type="caution">
    <text evidence="1">The sequence shown here is derived from an EMBL/GenBank/DDBJ whole genome shotgun (WGS) entry which is preliminary data.</text>
</comment>
<evidence type="ECO:0008006" key="3">
    <source>
        <dbReference type="Google" id="ProtNLM"/>
    </source>
</evidence>
<accession>A0AAU9JL15</accession>
<organism evidence="1 2">
    <name type="scientific">Blepharisma stoltei</name>
    <dbReference type="NCBI Taxonomy" id="1481888"/>
    <lineage>
        <taxon>Eukaryota</taxon>
        <taxon>Sar</taxon>
        <taxon>Alveolata</taxon>
        <taxon>Ciliophora</taxon>
        <taxon>Postciliodesmatophora</taxon>
        <taxon>Heterotrichea</taxon>
        <taxon>Heterotrichida</taxon>
        <taxon>Blepharismidae</taxon>
        <taxon>Blepharisma</taxon>
    </lineage>
</organism>
<sequence length="103" mass="12080">MSMIDNYTWIDLFVSIEFGWTHELNEIRKWNQAYFSIKSLIYLSKNFYHFIQGNEIEIFNICVIYINMVETTRPIGAILSTLAGNTQMGKQSWKADPTSLVYI</sequence>
<protein>
    <recommendedName>
        <fullName evidence="3">Maturase K</fullName>
    </recommendedName>
</protein>
<name>A0AAU9JL15_9CILI</name>
<evidence type="ECO:0000313" key="2">
    <source>
        <dbReference type="Proteomes" id="UP001162131"/>
    </source>
</evidence>
<reference evidence="1" key="1">
    <citation type="submission" date="2021-09" db="EMBL/GenBank/DDBJ databases">
        <authorList>
            <consortium name="AG Swart"/>
            <person name="Singh M."/>
            <person name="Singh A."/>
            <person name="Seah K."/>
            <person name="Emmerich C."/>
        </authorList>
    </citation>
    <scope>NUCLEOTIDE SEQUENCE</scope>
    <source>
        <strain evidence="1">ATCC30299</strain>
    </source>
</reference>
<dbReference type="EMBL" id="CAJZBQ010000040">
    <property type="protein sequence ID" value="CAG9326325.1"/>
    <property type="molecule type" value="Genomic_DNA"/>
</dbReference>